<organism evidence="2 3">
    <name type="scientific">Paenibacillus odorifer</name>
    <dbReference type="NCBI Taxonomy" id="189426"/>
    <lineage>
        <taxon>Bacteria</taxon>
        <taxon>Bacillati</taxon>
        <taxon>Bacillota</taxon>
        <taxon>Bacilli</taxon>
        <taxon>Bacillales</taxon>
        <taxon>Paenibacillaceae</taxon>
        <taxon>Paenibacillus</taxon>
    </lineage>
</organism>
<protein>
    <submittedName>
        <fullName evidence="2">Uncharacterized protein</fullName>
    </submittedName>
</protein>
<keyword evidence="1" id="KW-0812">Transmembrane</keyword>
<keyword evidence="1" id="KW-0472">Membrane</keyword>
<sequence>MKKIFKEFGVHFCAASTLLGISLLFNNYDVADEEQLSLLVVMMCGALISIGGYNYLKNRKDIVI</sequence>
<comment type="caution">
    <text evidence="2">The sequence shown here is derived from an EMBL/GenBank/DDBJ whole genome shotgun (WGS) entry which is preliminary data.</text>
</comment>
<dbReference type="RefSeq" id="WP_076136638.1">
    <property type="nucleotide sequence ID" value="NZ_MPTO01000019.1"/>
</dbReference>
<evidence type="ECO:0000313" key="3">
    <source>
        <dbReference type="Proteomes" id="UP000187323"/>
    </source>
</evidence>
<name>A0AB36J8L1_9BACL</name>
<dbReference type="EMBL" id="MPTO01000019">
    <property type="protein sequence ID" value="OME16532.1"/>
    <property type="molecule type" value="Genomic_DNA"/>
</dbReference>
<dbReference type="AlphaFoldDB" id="A0AB36J8L1"/>
<keyword evidence="1" id="KW-1133">Transmembrane helix</keyword>
<gene>
    <name evidence="2" type="ORF">BSK47_19915</name>
</gene>
<reference evidence="2 3" key="1">
    <citation type="submission" date="2016-10" db="EMBL/GenBank/DDBJ databases">
        <title>Paenibacillus species isolates.</title>
        <authorList>
            <person name="Beno S.M."/>
        </authorList>
    </citation>
    <scope>NUCLEOTIDE SEQUENCE [LARGE SCALE GENOMIC DNA]</scope>
    <source>
        <strain evidence="2 3">FSL H7-0918</strain>
    </source>
</reference>
<feature type="transmembrane region" description="Helical" evidence="1">
    <location>
        <begin position="7"/>
        <end position="25"/>
    </location>
</feature>
<dbReference type="Proteomes" id="UP000187323">
    <property type="component" value="Unassembled WGS sequence"/>
</dbReference>
<accession>A0AB36J8L1</accession>
<evidence type="ECO:0000313" key="2">
    <source>
        <dbReference type="EMBL" id="OME16532.1"/>
    </source>
</evidence>
<evidence type="ECO:0000256" key="1">
    <source>
        <dbReference type="SAM" id="Phobius"/>
    </source>
</evidence>
<proteinExistence type="predicted"/>
<feature type="transmembrane region" description="Helical" evidence="1">
    <location>
        <begin position="37"/>
        <end position="56"/>
    </location>
</feature>